<evidence type="ECO:0000259" key="1">
    <source>
        <dbReference type="Pfam" id="PF18863"/>
    </source>
</evidence>
<dbReference type="Proteomes" id="UP000265882">
    <property type="component" value="Unassembled WGS sequence"/>
</dbReference>
<sequence length="288" mass="33221">MKYFSEREYGERPRTEEEIPHAVWGGIVALVEELVTRGAFGQSFPEECPDGQGIIGTNDRTLSLSIQAEIPGFSFPLNADEIPDNLALFDFLEFCHYHVAEPIEGGYHSFYRHTHLSFTSGGQERFRERINRIFRRNGLAYELREDGQVERLAPPVIQEALSGSIFKSGDSKLDELLETARIKFLNPNPQIRREALEKLWDAWERIKTVEPGKGKRDSALVILNKAATETNFRALLEKEARELTEIGNRFHIRHSEKDQVPLESDNYVDYLFHRLFAMITLLLRRKSK</sequence>
<comment type="caution">
    <text evidence="2">The sequence shown here is derived from an EMBL/GenBank/DDBJ whole genome shotgun (WGS) entry which is preliminary data.</text>
</comment>
<dbReference type="EMBL" id="QZKU01000101">
    <property type="protein sequence ID" value="RJP18437.1"/>
    <property type="molecule type" value="Genomic_DNA"/>
</dbReference>
<feature type="domain" description="HEPN AbiJ-N-terminal" evidence="1">
    <location>
        <begin position="3"/>
        <end position="161"/>
    </location>
</feature>
<organism evidence="2 3">
    <name type="scientific">Abyssobacteria bacterium (strain SURF_5)</name>
    <dbReference type="NCBI Taxonomy" id="2093360"/>
    <lineage>
        <taxon>Bacteria</taxon>
        <taxon>Pseudomonadati</taxon>
        <taxon>Candidatus Hydrogenedentota</taxon>
        <taxon>Candidatus Abyssobacteria</taxon>
    </lineage>
</organism>
<evidence type="ECO:0000313" key="3">
    <source>
        <dbReference type="Proteomes" id="UP000265882"/>
    </source>
</evidence>
<protein>
    <recommendedName>
        <fullName evidence="1">HEPN AbiJ-N-terminal domain-containing protein</fullName>
    </recommendedName>
</protein>
<name>A0A3A4NBS2_ABYX5</name>
<accession>A0A3A4NBS2</accession>
<evidence type="ECO:0000313" key="2">
    <source>
        <dbReference type="EMBL" id="RJP18437.1"/>
    </source>
</evidence>
<gene>
    <name evidence="2" type="ORF">C4520_14380</name>
</gene>
<reference evidence="2 3" key="1">
    <citation type="journal article" date="2017" name="ISME J.">
        <title>Energy and carbon metabolisms in a deep terrestrial subsurface fluid microbial community.</title>
        <authorList>
            <person name="Momper L."/>
            <person name="Jungbluth S.P."/>
            <person name="Lee M.D."/>
            <person name="Amend J.P."/>
        </authorList>
    </citation>
    <scope>NUCLEOTIDE SEQUENCE [LARGE SCALE GENOMIC DNA]</scope>
    <source>
        <strain evidence="2">SURF_5</strain>
    </source>
</reference>
<proteinExistence type="predicted"/>
<dbReference type="Pfam" id="PF18863">
    <property type="entry name" value="AbiJ_NTD4"/>
    <property type="match status" value="1"/>
</dbReference>
<dbReference type="InterPro" id="IPR049503">
    <property type="entry name" value="AbiJ_NTD4"/>
</dbReference>
<dbReference type="AlphaFoldDB" id="A0A3A4NBS2"/>